<proteinExistence type="predicted"/>
<evidence type="ECO:0000313" key="1">
    <source>
        <dbReference type="EMBL" id="MPC58483.1"/>
    </source>
</evidence>
<dbReference type="AlphaFoldDB" id="A0A5B7GLY0"/>
<dbReference type="Proteomes" id="UP000324222">
    <property type="component" value="Unassembled WGS sequence"/>
</dbReference>
<gene>
    <name evidence="1" type="ORF">E2C01_052488</name>
</gene>
<organism evidence="1 2">
    <name type="scientific">Portunus trituberculatus</name>
    <name type="common">Swimming crab</name>
    <name type="synonym">Neptunus trituberculatus</name>
    <dbReference type="NCBI Taxonomy" id="210409"/>
    <lineage>
        <taxon>Eukaryota</taxon>
        <taxon>Metazoa</taxon>
        <taxon>Ecdysozoa</taxon>
        <taxon>Arthropoda</taxon>
        <taxon>Crustacea</taxon>
        <taxon>Multicrustacea</taxon>
        <taxon>Malacostraca</taxon>
        <taxon>Eumalacostraca</taxon>
        <taxon>Eucarida</taxon>
        <taxon>Decapoda</taxon>
        <taxon>Pleocyemata</taxon>
        <taxon>Brachyura</taxon>
        <taxon>Eubrachyura</taxon>
        <taxon>Portunoidea</taxon>
        <taxon>Portunidae</taxon>
        <taxon>Portuninae</taxon>
        <taxon>Portunus</taxon>
    </lineage>
</organism>
<keyword evidence="2" id="KW-1185">Reference proteome</keyword>
<reference evidence="1 2" key="1">
    <citation type="submission" date="2019-05" db="EMBL/GenBank/DDBJ databases">
        <title>Another draft genome of Portunus trituberculatus and its Hox gene families provides insights of decapod evolution.</title>
        <authorList>
            <person name="Jeong J.-H."/>
            <person name="Song I."/>
            <person name="Kim S."/>
            <person name="Choi T."/>
            <person name="Kim D."/>
            <person name="Ryu S."/>
            <person name="Kim W."/>
        </authorList>
    </citation>
    <scope>NUCLEOTIDE SEQUENCE [LARGE SCALE GENOMIC DNA]</scope>
    <source>
        <tissue evidence="1">Muscle</tissue>
    </source>
</reference>
<accession>A0A5B7GLY0</accession>
<sequence>MRELRVGESLKSTRHRYRPSSELHTVMILSPELPGVMSNLARSFSMLYEVCFYFLIVQYAYSDCFI</sequence>
<evidence type="ECO:0000313" key="2">
    <source>
        <dbReference type="Proteomes" id="UP000324222"/>
    </source>
</evidence>
<name>A0A5B7GLY0_PORTR</name>
<comment type="caution">
    <text evidence="1">The sequence shown here is derived from an EMBL/GenBank/DDBJ whole genome shotgun (WGS) entry which is preliminary data.</text>
</comment>
<dbReference type="EMBL" id="VSRR010015727">
    <property type="protein sequence ID" value="MPC58483.1"/>
    <property type="molecule type" value="Genomic_DNA"/>
</dbReference>
<protein>
    <submittedName>
        <fullName evidence="1">Uncharacterized protein</fullName>
    </submittedName>
</protein>